<gene>
    <name evidence="3" type="ORF">AWRI4233_LOCUS1681</name>
</gene>
<dbReference type="Gene3D" id="3.30.710.10">
    <property type="entry name" value="Potassium Channel Kv1.1, Chain A"/>
    <property type="match status" value="3"/>
</dbReference>
<comment type="caution">
    <text evidence="3">The sequence shown here is derived from an EMBL/GenBank/DDBJ whole genome shotgun (WGS) entry which is preliminary data.</text>
</comment>
<proteinExistence type="predicted"/>
<keyword evidence="4" id="KW-1185">Reference proteome</keyword>
<sequence>PGGGARSGPPPPPPPGPPSRLTGANAVPTSSFNFGPPPTTSPSTNIFAAWASSGASNASVATGTKTAPTQPKTAATQTVTVLVGIFKQPFILHKGLLCFYSDFFRAALEGSFKEANEGKVELPDVQVEIFEAFQVWLYSRSLRNIEDDQSLPGGSKLPSFGDLARLWVFGDKYQIPLLQNCAIDALMDKHKEERRFSTDVVAIAYSETMVNSPLRRLAIEIQVHKMVHKVAENSIFRDSNLAYWTKEALVDFARGVSDAWERNLPKFVLPSREKCHYHVHATGDNCFRGIVTVEVGPQKQAFSIHKDLLCFYSDYFRGAFDGSFKEAVDGKIWLEKEDPAIFDIFNAFLYNRKLQNAKGLVGPSLSFRTLIDLWIFGDQFVVPLLQNLAVDSLKQKSDAEMIIPWRTEMRHVYDNTLHGAPLRRIMIDMTAYETRPGTKSREDYLEAWPVEALVDLAFTLSLKTAGEVKHLELPEYKKAKCYYHIHSEGEQCYREMPSYLVWESPPTITLAAQLFAFVVDILLRTTSSRFTIVSQASRSCATEIPATLPSCRLWSNPLRAQSTLPQHNLPQLLSQLLKPYPFHQRFLHGTFSSCHLLPDPHHSLLHRSCFQSIVTVEIGTGETAKVFHIHKDLLIFYSDYFRGAFNGSFIEATTGKISLADERVDVFDVVHQFIYTRQLSDEADASIDWKLLVRVWIFGDKHLMPCLQNVAVDMLMRTHEELNGIPCRLLKMIYKNTVSNSPLRKLMVDLTAYKVLNMDEFMRENDEERFWPYEALTDLVKTMGAKTKEDIGVRRLPEAKRHKCYYHIHAEGEMCL</sequence>
<organism evidence="3 4">
    <name type="scientific">Aureobasidium mustum</name>
    <dbReference type="NCBI Taxonomy" id="2773714"/>
    <lineage>
        <taxon>Eukaryota</taxon>
        <taxon>Fungi</taxon>
        <taxon>Dikarya</taxon>
        <taxon>Ascomycota</taxon>
        <taxon>Pezizomycotina</taxon>
        <taxon>Dothideomycetes</taxon>
        <taxon>Dothideomycetidae</taxon>
        <taxon>Dothideales</taxon>
        <taxon>Saccotheciaceae</taxon>
        <taxon>Aureobasidium</taxon>
    </lineage>
</organism>
<dbReference type="AlphaFoldDB" id="A0A9N8JHP8"/>
<feature type="compositionally biased region" description="Pro residues" evidence="1">
    <location>
        <begin position="8"/>
        <end position="18"/>
    </location>
</feature>
<dbReference type="CDD" id="cd18186">
    <property type="entry name" value="BTB_POZ_ZBTB_KLHL-like"/>
    <property type="match status" value="1"/>
</dbReference>
<dbReference type="PROSITE" id="PS50097">
    <property type="entry name" value="BTB"/>
    <property type="match status" value="3"/>
</dbReference>
<reference evidence="3" key="1">
    <citation type="submission" date="2020-06" db="EMBL/GenBank/DDBJ databases">
        <authorList>
            <person name="Onetto C."/>
        </authorList>
    </citation>
    <scope>NUCLEOTIDE SEQUENCE</scope>
</reference>
<feature type="non-terminal residue" evidence="3">
    <location>
        <position position="1"/>
    </location>
</feature>
<dbReference type="InterPro" id="IPR000210">
    <property type="entry name" value="BTB/POZ_dom"/>
</dbReference>
<evidence type="ECO:0000313" key="4">
    <source>
        <dbReference type="Proteomes" id="UP000714618"/>
    </source>
</evidence>
<feature type="domain" description="BTB" evidence="2">
    <location>
        <begin position="612"/>
        <end position="683"/>
    </location>
</feature>
<dbReference type="SUPFAM" id="SSF54695">
    <property type="entry name" value="POZ domain"/>
    <property type="match status" value="3"/>
</dbReference>
<accession>A0A9N8JHP8</accession>
<dbReference type="OrthoDB" id="194443at2759"/>
<dbReference type="PANTHER" id="PTHR47843:SF2">
    <property type="entry name" value="BTB DOMAIN-CONTAINING PROTEIN"/>
    <property type="match status" value="1"/>
</dbReference>
<evidence type="ECO:0000313" key="3">
    <source>
        <dbReference type="EMBL" id="CAD0088398.1"/>
    </source>
</evidence>
<feature type="domain" description="BTB" evidence="2">
    <location>
        <begin position="77"/>
        <end position="146"/>
    </location>
</feature>
<dbReference type="InterPro" id="IPR011333">
    <property type="entry name" value="SKP1/BTB/POZ_sf"/>
</dbReference>
<protein>
    <recommendedName>
        <fullName evidence="2">BTB domain-containing protein</fullName>
    </recommendedName>
</protein>
<feature type="non-terminal residue" evidence="3">
    <location>
        <position position="816"/>
    </location>
</feature>
<dbReference type="PANTHER" id="PTHR47843">
    <property type="entry name" value="BTB DOMAIN-CONTAINING PROTEIN-RELATED"/>
    <property type="match status" value="1"/>
</dbReference>
<dbReference type="SMART" id="SM00225">
    <property type="entry name" value="BTB"/>
    <property type="match status" value="3"/>
</dbReference>
<evidence type="ECO:0000256" key="1">
    <source>
        <dbReference type="SAM" id="MobiDB-lite"/>
    </source>
</evidence>
<feature type="region of interest" description="Disordered" evidence="1">
    <location>
        <begin position="1"/>
        <end position="39"/>
    </location>
</feature>
<name>A0A9N8JHP8_9PEZI</name>
<dbReference type="EMBL" id="CAIJEO010000003">
    <property type="protein sequence ID" value="CAD0088398.1"/>
    <property type="molecule type" value="Genomic_DNA"/>
</dbReference>
<dbReference type="Pfam" id="PF00651">
    <property type="entry name" value="BTB"/>
    <property type="match status" value="3"/>
</dbReference>
<dbReference type="Proteomes" id="UP000714618">
    <property type="component" value="Unassembled WGS sequence"/>
</dbReference>
<feature type="domain" description="BTB" evidence="2">
    <location>
        <begin position="291"/>
        <end position="358"/>
    </location>
</feature>
<evidence type="ECO:0000259" key="2">
    <source>
        <dbReference type="PROSITE" id="PS50097"/>
    </source>
</evidence>